<keyword evidence="3 7" id="KW-0489">Methyltransferase</keyword>
<comment type="caution">
    <text evidence="9">The sequence shown here is derived from an EMBL/GenBank/DDBJ whole genome shotgun (WGS) entry which is preliminary data.</text>
</comment>
<dbReference type="SUPFAM" id="SSF53335">
    <property type="entry name" value="S-adenosyl-L-methionine-dependent methyltransferases"/>
    <property type="match status" value="1"/>
</dbReference>
<dbReference type="Gene3D" id="3.40.50.150">
    <property type="entry name" value="Vaccinia Virus protein VP39"/>
    <property type="match status" value="1"/>
</dbReference>
<dbReference type="GO" id="GO:0043527">
    <property type="term" value="C:tRNA methyltransferase complex"/>
    <property type="evidence" value="ECO:0007669"/>
    <property type="project" value="TreeGrafter"/>
</dbReference>
<dbReference type="PROSITE" id="PS51625">
    <property type="entry name" value="SAM_MT_TRMB"/>
    <property type="match status" value="1"/>
</dbReference>
<feature type="binding site" evidence="7">
    <location>
        <position position="66"/>
    </location>
    <ligand>
        <name>S-adenosyl-L-methionine</name>
        <dbReference type="ChEBI" id="CHEBI:59789"/>
    </ligand>
</feature>
<dbReference type="InterPro" id="IPR055361">
    <property type="entry name" value="tRNA_methyltr_TrmB_bact"/>
</dbReference>
<proteinExistence type="inferred from homology"/>
<keyword evidence="4 7" id="KW-0808">Transferase</keyword>
<dbReference type="UniPathway" id="UPA00989"/>
<comment type="pathway">
    <text evidence="7">tRNA modification; N(7)-methylguanine-tRNA biosynthesis.</text>
</comment>
<feature type="binding site" evidence="7">
    <location>
        <position position="176"/>
    </location>
    <ligand>
        <name>substrate</name>
    </ligand>
</feature>
<comment type="caution">
    <text evidence="7">Lacks conserved residue(s) required for the propagation of feature annotation.</text>
</comment>
<dbReference type="InterPro" id="IPR003358">
    <property type="entry name" value="tRNA_(Gua-N-7)_MeTrfase_Trmb"/>
</dbReference>
<name>A0A4R6WFH1_9PROT</name>
<feature type="binding site" evidence="7">
    <location>
        <position position="118"/>
    </location>
    <ligand>
        <name>S-adenosyl-L-methionine</name>
        <dbReference type="ChEBI" id="CHEBI:59789"/>
    </ligand>
</feature>
<evidence type="ECO:0000256" key="7">
    <source>
        <dbReference type="HAMAP-Rule" id="MF_01057"/>
    </source>
</evidence>
<evidence type="ECO:0000256" key="8">
    <source>
        <dbReference type="SAM" id="MobiDB-lite"/>
    </source>
</evidence>
<dbReference type="RefSeq" id="WP_133615077.1">
    <property type="nucleotide sequence ID" value="NZ_SNYW01000013.1"/>
</dbReference>
<dbReference type="GO" id="GO:0008176">
    <property type="term" value="F:tRNA (guanine(46)-N7)-methyltransferase activity"/>
    <property type="evidence" value="ECO:0007669"/>
    <property type="project" value="UniProtKB-UniRule"/>
</dbReference>
<dbReference type="Proteomes" id="UP000295783">
    <property type="component" value="Unassembled WGS sequence"/>
</dbReference>
<keyword evidence="10" id="KW-1185">Reference proteome</keyword>
<comment type="function">
    <text evidence="2 7">Catalyzes the formation of N(7)-methylguanine at position 46 (m7G46) in tRNA.</text>
</comment>
<sequence>MKNDHAAAPENTAPRRNFYGRRQGRPLRENRKRLVEELLPRLAVRLDGVALDPATLFPGKTGVWMEIGFGGGEHMAAQAAAHPEIGYLGCEIFLNGIASALAHVDAGKLANLRIYPEDVRDLLDVLAPASLDRLFLLFPDPWPKARHAGRRFVNQKNLDRVAELLKPGAEFRIGSDDPTYVGWVMMHMSRRKDFAWTAERSGDWLNRPADWPASRYEQKAIKQGRKPHYFIYRRI</sequence>
<evidence type="ECO:0000256" key="2">
    <source>
        <dbReference type="ARBA" id="ARBA00003015"/>
    </source>
</evidence>
<dbReference type="PANTHER" id="PTHR23417">
    <property type="entry name" value="3-DEOXY-D-MANNO-OCTULOSONIC-ACID TRANSFERASE/TRNA GUANINE-N 7 - -METHYLTRANSFERASE"/>
    <property type="match status" value="1"/>
</dbReference>
<dbReference type="NCBIfam" id="TIGR00091">
    <property type="entry name" value="tRNA (guanosine(46)-N7)-methyltransferase TrmB"/>
    <property type="match status" value="1"/>
</dbReference>
<dbReference type="Pfam" id="PF02390">
    <property type="entry name" value="Methyltransf_4"/>
    <property type="match status" value="1"/>
</dbReference>
<evidence type="ECO:0000256" key="6">
    <source>
        <dbReference type="ARBA" id="ARBA00022694"/>
    </source>
</evidence>
<keyword evidence="6 7" id="KW-0819">tRNA processing</keyword>
<evidence type="ECO:0000256" key="4">
    <source>
        <dbReference type="ARBA" id="ARBA00022679"/>
    </source>
</evidence>
<comment type="similarity">
    <text evidence="7">Belongs to the class I-like SAM-binding methyltransferase superfamily. TrmB family.</text>
</comment>
<feature type="binding site" evidence="7">
    <location>
        <position position="144"/>
    </location>
    <ligand>
        <name>substrate</name>
    </ligand>
</feature>
<evidence type="ECO:0000256" key="1">
    <source>
        <dbReference type="ARBA" id="ARBA00000142"/>
    </source>
</evidence>
<dbReference type="OrthoDB" id="9802090at2"/>
<organism evidence="9 10">
    <name type="scientific">Dongia mobilis</name>
    <dbReference type="NCBI Taxonomy" id="578943"/>
    <lineage>
        <taxon>Bacteria</taxon>
        <taxon>Pseudomonadati</taxon>
        <taxon>Pseudomonadota</taxon>
        <taxon>Alphaproteobacteria</taxon>
        <taxon>Rhodospirillales</taxon>
        <taxon>Dongiaceae</taxon>
        <taxon>Dongia</taxon>
    </lineage>
</organism>
<evidence type="ECO:0000313" key="10">
    <source>
        <dbReference type="Proteomes" id="UP000295783"/>
    </source>
</evidence>
<keyword evidence="5 7" id="KW-0949">S-adenosyl-L-methionine</keyword>
<dbReference type="PANTHER" id="PTHR23417:SF14">
    <property type="entry name" value="PENTACOTRIPEPTIDE-REPEAT REGION OF PRORP DOMAIN-CONTAINING PROTEIN"/>
    <property type="match status" value="1"/>
</dbReference>
<dbReference type="EC" id="2.1.1.33" evidence="7"/>
<protein>
    <recommendedName>
        <fullName evidence="7">tRNA (guanine-N(7)-)-methyltransferase</fullName>
        <ecNumber evidence="7">2.1.1.33</ecNumber>
    </recommendedName>
    <alternativeName>
        <fullName evidence="7">tRNA (guanine(46)-N(7))-methyltransferase</fullName>
    </alternativeName>
    <alternativeName>
        <fullName evidence="7">tRNA(m7G46)-methyltransferase</fullName>
    </alternativeName>
</protein>
<accession>A0A4R6WFH1</accession>
<feature type="region of interest" description="Disordered" evidence="8">
    <location>
        <begin position="1"/>
        <end position="23"/>
    </location>
</feature>
<feature type="binding site" evidence="7">
    <location>
        <position position="91"/>
    </location>
    <ligand>
        <name>S-adenosyl-L-methionine</name>
        <dbReference type="ChEBI" id="CHEBI:59789"/>
    </ligand>
</feature>
<evidence type="ECO:0000256" key="5">
    <source>
        <dbReference type="ARBA" id="ARBA00022691"/>
    </source>
</evidence>
<evidence type="ECO:0000256" key="3">
    <source>
        <dbReference type="ARBA" id="ARBA00022603"/>
    </source>
</evidence>
<dbReference type="AlphaFoldDB" id="A0A4R6WFH1"/>
<evidence type="ECO:0000313" key="9">
    <source>
        <dbReference type="EMBL" id="TDQ78596.1"/>
    </source>
</evidence>
<comment type="catalytic activity">
    <reaction evidence="1 7">
        <text>guanosine(46) in tRNA + S-adenosyl-L-methionine = N(7)-methylguanosine(46) in tRNA + S-adenosyl-L-homocysteine</text>
        <dbReference type="Rhea" id="RHEA:42708"/>
        <dbReference type="Rhea" id="RHEA-COMP:10188"/>
        <dbReference type="Rhea" id="RHEA-COMP:10189"/>
        <dbReference type="ChEBI" id="CHEBI:57856"/>
        <dbReference type="ChEBI" id="CHEBI:59789"/>
        <dbReference type="ChEBI" id="CHEBI:74269"/>
        <dbReference type="ChEBI" id="CHEBI:74480"/>
        <dbReference type="EC" id="2.1.1.33"/>
    </reaction>
</comment>
<dbReference type="InterPro" id="IPR029063">
    <property type="entry name" value="SAM-dependent_MTases_sf"/>
</dbReference>
<reference evidence="9 10" key="1">
    <citation type="submission" date="2019-03" db="EMBL/GenBank/DDBJ databases">
        <title>Genomic Encyclopedia of Type Strains, Phase III (KMG-III): the genomes of soil and plant-associated and newly described type strains.</title>
        <authorList>
            <person name="Whitman W."/>
        </authorList>
    </citation>
    <scope>NUCLEOTIDE SEQUENCE [LARGE SCALE GENOMIC DNA]</scope>
    <source>
        <strain evidence="9 10">CGMCC 1.7660</strain>
    </source>
</reference>
<dbReference type="HAMAP" id="MF_01057">
    <property type="entry name" value="tRNA_methyltr_TrmB"/>
    <property type="match status" value="1"/>
</dbReference>
<dbReference type="EMBL" id="SNYW01000013">
    <property type="protein sequence ID" value="TDQ78596.1"/>
    <property type="molecule type" value="Genomic_DNA"/>
</dbReference>
<feature type="binding site" evidence="7">
    <location>
        <position position="140"/>
    </location>
    <ligand>
        <name>S-adenosyl-L-methionine</name>
        <dbReference type="ChEBI" id="CHEBI:59789"/>
    </ligand>
</feature>
<gene>
    <name evidence="7" type="primary">trmB</name>
    <name evidence="9" type="ORF">A8950_3652</name>
</gene>